<accession>A0AAW0MDN1</accession>
<dbReference type="InterPro" id="IPR023334">
    <property type="entry name" value="REKLES_domain"/>
</dbReference>
<organism evidence="3 4">
    <name type="scientific">Mugilogobius chulae</name>
    <name type="common">yellowstripe goby</name>
    <dbReference type="NCBI Taxonomy" id="88201"/>
    <lineage>
        <taxon>Eukaryota</taxon>
        <taxon>Metazoa</taxon>
        <taxon>Chordata</taxon>
        <taxon>Craniata</taxon>
        <taxon>Vertebrata</taxon>
        <taxon>Euteleostomi</taxon>
        <taxon>Actinopterygii</taxon>
        <taxon>Neopterygii</taxon>
        <taxon>Teleostei</taxon>
        <taxon>Neoteleostei</taxon>
        <taxon>Acanthomorphata</taxon>
        <taxon>Gobiaria</taxon>
        <taxon>Gobiiformes</taxon>
        <taxon>Gobioidei</taxon>
        <taxon>Gobiidae</taxon>
        <taxon>Gobionellinae</taxon>
        <taxon>Mugilogobius</taxon>
    </lineage>
</organism>
<dbReference type="EMBL" id="JBBPFD010000688">
    <property type="protein sequence ID" value="KAK7877520.1"/>
    <property type="molecule type" value="Genomic_DNA"/>
</dbReference>
<feature type="region of interest" description="Disordered" evidence="1">
    <location>
        <begin position="226"/>
        <end position="266"/>
    </location>
</feature>
<comment type="caution">
    <text evidence="3">The sequence shown here is derived from an EMBL/GenBank/DDBJ whole genome shotgun (WGS) entry which is preliminary data.</text>
</comment>
<reference evidence="4" key="1">
    <citation type="submission" date="2024-04" db="EMBL/GenBank/DDBJ databases">
        <title>Salinicola lusitanus LLJ914,a marine bacterium isolated from the Okinawa Trough.</title>
        <authorList>
            <person name="Li J."/>
        </authorList>
    </citation>
    <scope>NUCLEOTIDE SEQUENCE [LARGE SCALE GENOMIC DNA]</scope>
</reference>
<dbReference type="PROSITE" id="PS51486">
    <property type="entry name" value="REKLES"/>
    <property type="match status" value="1"/>
</dbReference>
<feature type="domain" description="REKLES" evidence="2">
    <location>
        <begin position="249"/>
        <end position="345"/>
    </location>
</feature>
<protein>
    <recommendedName>
        <fullName evidence="2">REKLES domain-containing protein</fullName>
    </recommendedName>
</protein>
<sequence length="383" mass="41354">MERNDDLDDEDSEEEDQGLMGHGLRVPGTMTMVRMMKMKTKKRSVWTKKPRLQPLPGYNYPPFPTSQASTGSQQSDSPPSAIKEPEDKEALSPAGQQSFTSPNGFSEWGYDESFKQRGGAIWAEEGDGGKARGNHQGTLQSFMNWTMILREKNFWTSCLSLCKNEEPQAQPADLHHKRCLHSPHTIYEVPVPIRVPLPRATTASAPPPAPISREAQRKPRLLCSWSPAHGPGPGAATAAAGSGCHSGAPQGEAGAQRRRNTGRSREKMMRLAEEQQRLMQQALQQNLLAMASHFKPMNLKLNNGQENKQDMSFSISTNGSASISVSVEVNGTVYSGTLYAQKASAPPMASQSVTAAGTSGFSALSSNLSPSSSSSPSSSKGPN</sequence>
<evidence type="ECO:0000313" key="3">
    <source>
        <dbReference type="EMBL" id="KAK7877520.1"/>
    </source>
</evidence>
<feature type="region of interest" description="Disordered" evidence="1">
    <location>
        <begin position="1"/>
        <end position="110"/>
    </location>
</feature>
<feature type="compositionally biased region" description="Basic residues" evidence="1">
    <location>
        <begin position="36"/>
        <end position="51"/>
    </location>
</feature>
<feature type="compositionally biased region" description="Polar residues" evidence="1">
    <location>
        <begin position="65"/>
        <end position="78"/>
    </location>
</feature>
<gene>
    <name evidence="3" type="ORF">WMY93_031766</name>
</gene>
<feature type="compositionally biased region" description="Low complexity" evidence="1">
    <location>
        <begin position="226"/>
        <end position="249"/>
    </location>
</feature>
<feature type="compositionally biased region" description="Low complexity" evidence="1">
    <location>
        <begin position="362"/>
        <end position="383"/>
    </location>
</feature>
<feature type="compositionally biased region" description="Polar residues" evidence="1">
    <location>
        <begin position="349"/>
        <end position="361"/>
    </location>
</feature>
<evidence type="ECO:0000259" key="2">
    <source>
        <dbReference type="PROSITE" id="PS51486"/>
    </source>
</evidence>
<name>A0AAW0MDN1_9GOBI</name>
<feature type="compositionally biased region" description="Acidic residues" evidence="1">
    <location>
        <begin position="1"/>
        <end position="17"/>
    </location>
</feature>
<feature type="compositionally biased region" description="Polar residues" evidence="1">
    <location>
        <begin position="94"/>
        <end position="104"/>
    </location>
</feature>
<keyword evidence="4" id="KW-1185">Reference proteome</keyword>
<evidence type="ECO:0000256" key="1">
    <source>
        <dbReference type="SAM" id="MobiDB-lite"/>
    </source>
</evidence>
<dbReference type="AlphaFoldDB" id="A0AAW0MDN1"/>
<dbReference type="Proteomes" id="UP001460270">
    <property type="component" value="Unassembled WGS sequence"/>
</dbReference>
<proteinExistence type="predicted"/>
<feature type="region of interest" description="Disordered" evidence="1">
    <location>
        <begin position="343"/>
        <end position="383"/>
    </location>
</feature>
<evidence type="ECO:0000313" key="4">
    <source>
        <dbReference type="Proteomes" id="UP001460270"/>
    </source>
</evidence>